<comment type="caution">
    <text evidence="1">The sequence shown here is derived from an EMBL/GenBank/DDBJ whole genome shotgun (WGS) entry which is preliminary data.</text>
</comment>
<protein>
    <submittedName>
        <fullName evidence="1">Uncharacterized protein</fullName>
    </submittedName>
</protein>
<keyword evidence="2" id="KW-1185">Reference proteome</keyword>
<name>A0A1X0IV83_MYCRH</name>
<dbReference type="Proteomes" id="UP000192534">
    <property type="component" value="Unassembled WGS sequence"/>
</dbReference>
<sequence length="90" mass="9585">MLADAESASREVARFDAELGSDIAPFASVLLRSESAAGSQIENLTASARAIATVTPRRLSRTSRKQPFWRSPTGDNWSLNFATSGKAGTV</sequence>
<organism evidence="1 2">
    <name type="scientific">Mycolicibacterium rhodesiae</name>
    <name type="common">Mycobacterium rhodesiae</name>
    <dbReference type="NCBI Taxonomy" id="36814"/>
    <lineage>
        <taxon>Bacteria</taxon>
        <taxon>Bacillati</taxon>
        <taxon>Actinomycetota</taxon>
        <taxon>Actinomycetes</taxon>
        <taxon>Mycobacteriales</taxon>
        <taxon>Mycobacteriaceae</taxon>
        <taxon>Mycolicibacterium</taxon>
    </lineage>
</organism>
<dbReference type="AlphaFoldDB" id="A0A1X0IV83"/>
<gene>
    <name evidence="1" type="ORF">BST42_15550</name>
</gene>
<proteinExistence type="predicted"/>
<dbReference type="EMBL" id="MVIH01000006">
    <property type="protein sequence ID" value="ORB52364.1"/>
    <property type="molecule type" value="Genomic_DNA"/>
</dbReference>
<accession>A0A1X0IV83</accession>
<reference evidence="1 2" key="1">
    <citation type="submission" date="2016-12" db="EMBL/GenBank/DDBJ databases">
        <title>The new phylogeny of genus Mycobacterium.</title>
        <authorList>
            <person name="Tortoli E."/>
            <person name="Trovato A."/>
            <person name="Cirillo D.M."/>
        </authorList>
    </citation>
    <scope>NUCLEOTIDE SEQUENCE [LARGE SCALE GENOMIC DNA]</scope>
    <source>
        <strain evidence="1 2">DSM 44223</strain>
    </source>
</reference>
<evidence type="ECO:0000313" key="1">
    <source>
        <dbReference type="EMBL" id="ORB52364.1"/>
    </source>
</evidence>
<evidence type="ECO:0000313" key="2">
    <source>
        <dbReference type="Proteomes" id="UP000192534"/>
    </source>
</evidence>